<dbReference type="InterPro" id="IPR043038">
    <property type="entry name" value="VbhA_sf"/>
</dbReference>
<evidence type="ECO:0000313" key="1">
    <source>
        <dbReference type="EMBL" id="QDQ28021.1"/>
    </source>
</evidence>
<dbReference type="RefSeq" id="WP_144279408.1">
    <property type="nucleotide sequence ID" value="NZ_CP041730.1"/>
</dbReference>
<proteinExistence type="predicted"/>
<dbReference type="Proteomes" id="UP000317550">
    <property type="component" value="Chromosome"/>
</dbReference>
<dbReference type="CDD" id="cd11586">
    <property type="entry name" value="VbhA_like"/>
    <property type="match status" value="1"/>
</dbReference>
<evidence type="ECO:0008006" key="3">
    <source>
        <dbReference type="Google" id="ProtNLM"/>
    </source>
</evidence>
<sequence length="63" mass="7014">MKKITPQAAYGKAVDNVLATLRIEHLRPSPVVEQGLRDCVAGKDTTEHVLKGVIQRHVTLRRV</sequence>
<gene>
    <name evidence="1" type="ORF">FNU76_17640</name>
</gene>
<organism evidence="1 2">
    <name type="scientific">Chitinimonas arctica</name>
    <dbReference type="NCBI Taxonomy" id="2594795"/>
    <lineage>
        <taxon>Bacteria</taxon>
        <taxon>Pseudomonadati</taxon>
        <taxon>Pseudomonadota</taxon>
        <taxon>Betaproteobacteria</taxon>
        <taxon>Neisseriales</taxon>
        <taxon>Chitinibacteraceae</taxon>
        <taxon>Chitinimonas</taxon>
    </lineage>
</organism>
<name>A0A516SIP9_9NEIS</name>
<reference evidence="2" key="1">
    <citation type="submission" date="2019-07" db="EMBL/GenBank/DDBJ databases">
        <title>Chitinimonas sp. nov., isolated from Ny-Alesund, arctica soil.</title>
        <authorList>
            <person name="Xu Q."/>
            <person name="Peng F."/>
        </authorList>
    </citation>
    <scope>NUCLEOTIDE SEQUENCE [LARGE SCALE GENOMIC DNA]</scope>
    <source>
        <strain evidence="2">R3-44</strain>
    </source>
</reference>
<dbReference type="KEGG" id="cari:FNU76_17640"/>
<accession>A0A516SIP9</accession>
<protein>
    <recommendedName>
        <fullName evidence="3">Antitoxin VbhA domain-containing protein</fullName>
    </recommendedName>
</protein>
<dbReference type="OrthoDB" id="9182249at2"/>
<dbReference type="EMBL" id="CP041730">
    <property type="protein sequence ID" value="QDQ28021.1"/>
    <property type="molecule type" value="Genomic_DNA"/>
</dbReference>
<evidence type="ECO:0000313" key="2">
    <source>
        <dbReference type="Proteomes" id="UP000317550"/>
    </source>
</evidence>
<dbReference type="InterPro" id="IPR033788">
    <property type="entry name" value="VbhA-like"/>
</dbReference>
<dbReference type="AlphaFoldDB" id="A0A516SIP9"/>
<keyword evidence="2" id="KW-1185">Reference proteome</keyword>
<dbReference type="Gene3D" id="1.10.8.1050">
    <property type="entry name" value="Antitoxin VbhA-like"/>
    <property type="match status" value="1"/>
</dbReference>